<protein>
    <recommendedName>
        <fullName evidence="2">Integrase catalytic domain-containing protein</fullName>
    </recommendedName>
</protein>
<dbReference type="InterPro" id="IPR036397">
    <property type="entry name" value="RNaseH_sf"/>
</dbReference>
<dbReference type="InterPro" id="IPR012337">
    <property type="entry name" value="RNaseH-like_sf"/>
</dbReference>
<organism evidence="3 4">
    <name type="scientific">Moniliophthora roreri</name>
    <name type="common">Frosty pod rot fungus</name>
    <name type="synonym">Monilia roreri</name>
    <dbReference type="NCBI Taxonomy" id="221103"/>
    <lineage>
        <taxon>Eukaryota</taxon>
        <taxon>Fungi</taxon>
        <taxon>Dikarya</taxon>
        <taxon>Basidiomycota</taxon>
        <taxon>Agaricomycotina</taxon>
        <taxon>Agaricomycetes</taxon>
        <taxon>Agaricomycetidae</taxon>
        <taxon>Agaricales</taxon>
        <taxon>Marasmiineae</taxon>
        <taxon>Marasmiaceae</taxon>
        <taxon>Moniliophthora</taxon>
    </lineage>
</organism>
<dbReference type="GO" id="GO:0005634">
    <property type="term" value="C:nucleus"/>
    <property type="evidence" value="ECO:0007669"/>
    <property type="project" value="UniProtKB-ARBA"/>
</dbReference>
<dbReference type="Pfam" id="PF17921">
    <property type="entry name" value="Integrase_H2C2"/>
    <property type="match status" value="1"/>
</dbReference>
<sequence>MTSWLLNRRQARWGMFLSKFDFKLDWAPGKDNVTDAASWCPDFIPQTGDEHLTAQHQTLLTPERIECLNSQNNNLPFEIPPHSFNVITTLSIDNTELLKCFKAMYKEDATWKEAVVARNKDFTASHDLVFHNSHLYIPPTLCRNVLFSRHNSIIGGHPGQQRTEKFIARDYSWPGMSTYIRNYVEACDTCPRTKSEHHKPYGLLHPLEIPNRPWQHITMDFITKLPISQTHDLIWVVCDCLTRAVHFIPCNKSIMASQLAWIFLDHVFRLHGLPTSIVSNRDKPFISGFWKELMSLLQTDIRTSTAYHPQTDGLTERSNQTLEIYLHSYCSYHQDD</sequence>
<evidence type="ECO:0000259" key="2">
    <source>
        <dbReference type="PROSITE" id="PS50994"/>
    </source>
</evidence>
<keyword evidence="1" id="KW-0694">RNA-binding</keyword>
<dbReference type="AlphaFoldDB" id="A0A0W0EXC9"/>
<accession>A0A0W0EXC9</accession>
<dbReference type="PANTHER" id="PTHR37984:SF15">
    <property type="entry name" value="INTEGRASE CATALYTIC DOMAIN-CONTAINING PROTEIN"/>
    <property type="match status" value="1"/>
</dbReference>
<dbReference type="InterPro" id="IPR001584">
    <property type="entry name" value="Integrase_cat-core"/>
</dbReference>
<evidence type="ECO:0000313" key="3">
    <source>
        <dbReference type="EMBL" id="KTB28708.1"/>
    </source>
</evidence>
<dbReference type="PROSITE" id="PS50994">
    <property type="entry name" value="INTEGRASE"/>
    <property type="match status" value="1"/>
</dbReference>
<dbReference type="EMBL" id="LATX01002467">
    <property type="protein sequence ID" value="KTB28708.1"/>
    <property type="molecule type" value="Genomic_DNA"/>
</dbReference>
<dbReference type="GO" id="GO:0003723">
    <property type="term" value="F:RNA binding"/>
    <property type="evidence" value="ECO:0007669"/>
    <property type="project" value="UniProtKB-KW"/>
</dbReference>
<name>A0A0W0EXC9_MONRR</name>
<dbReference type="InterPro" id="IPR041588">
    <property type="entry name" value="Integrase_H2C2"/>
</dbReference>
<dbReference type="Gene3D" id="1.10.340.70">
    <property type="match status" value="1"/>
</dbReference>
<dbReference type="InterPro" id="IPR050951">
    <property type="entry name" value="Retrovirus_Pol_polyprotein"/>
</dbReference>
<proteinExistence type="predicted"/>
<dbReference type="Gene3D" id="3.30.420.10">
    <property type="entry name" value="Ribonuclease H-like superfamily/Ribonuclease H"/>
    <property type="match status" value="1"/>
</dbReference>
<evidence type="ECO:0000313" key="4">
    <source>
        <dbReference type="Proteomes" id="UP000054988"/>
    </source>
</evidence>
<reference evidence="3 4" key="1">
    <citation type="submission" date="2015-12" db="EMBL/GenBank/DDBJ databases">
        <title>Draft genome sequence of Moniliophthora roreri, the causal agent of frosty pod rot of cacao.</title>
        <authorList>
            <person name="Aime M.C."/>
            <person name="Diaz-Valderrama J.R."/>
            <person name="Kijpornyongpan T."/>
            <person name="Phillips-Mora W."/>
        </authorList>
    </citation>
    <scope>NUCLEOTIDE SEQUENCE [LARGE SCALE GENOMIC DNA]</scope>
    <source>
        <strain evidence="3 4">MCA 2952</strain>
    </source>
</reference>
<dbReference type="SUPFAM" id="SSF53098">
    <property type="entry name" value="Ribonuclease H-like"/>
    <property type="match status" value="1"/>
</dbReference>
<comment type="caution">
    <text evidence="3">The sequence shown here is derived from an EMBL/GenBank/DDBJ whole genome shotgun (WGS) entry which is preliminary data.</text>
</comment>
<gene>
    <name evidence="3" type="ORF">WG66_18713</name>
</gene>
<dbReference type="PANTHER" id="PTHR37984">
    <property type="entry name" value="PROTEIN CBG26694"/>
    <property type="match status" value="1"/>
</dbReference>
<feature type="domain" description="Integrase catalytic" evidence="2">
    <location>
        <begin position="209"/>
        <end position="336"/>
    </location>
</feature>
<evidence type="ECO:0000256" key="1">
    <source>
        <dbReference type="ARBA" id="ARBA00022884"/>
    </source>
</evidence>
<dbReference type="Proteomes" id="UP000054988">
    <property type="component" value="Unassembled WGS sequence"/>
</dbReference>
<dbReference type="GO" id="GO:0015074">
    <property type="term" value="P:DNA integration"/>
    <property type="evidence" value="ECO:0007669"/>
    <property type="project" value="InterPro"/>
</dbReference>